<keyword evidence="2" id="KW-1133">Transmembrane helix</keyword>
<evidence type="ECO:0000313" key="4">
    <source>
        <dbReference type="Proteomes" id="UP000657592"/>
    </source>
</evidence>
<reference evidence="3" key="1">
    <citation type="journal article" date="2014" name="Int. J. Syst. Evol. Microbiol.">
        <title>Complete genome sequence of Corynebacterium casei LMG S-19264T (=DSM 44701T), isolated from a smear-ripened cheese.</title>
        <authorList>
            <consortium name="US DOE Joint Genome Institute (JGI-PGF)"/>
            <person name="Walter F."/>
            <person name="Albersmeier A."/>
            <person name="Kalinowski J."/>
            <person name="Ruckert C."/>
        </authorList>
    </citation>
    <scope>NUCLEOTIDE SEQUENCE</scope>
    <source>
        <strain evidence="3">CGMCC 1.15794</strain>
    </source>
</reference>
<feature type="transmembrane region" description="Helical" evidence="2">
    <location>
        <begin position="32"/>
        <end position="50"/>
    </location>
</feature>
<keyword evidence="2" id="KW-0812">Transmembrane</keyword>
<comment type="caution">
    <text evidence="3">The sequence shown here is derived from an EMBL/GenBank/DDBJ whole genome shotgun (WGS) entry which is preliminary data.</text>
</comment>
<evidence type="ECO:0000256" key="2">
    <source>
        <dbReference type="SAM" id="Phobius"/>
    </source>
</evidence>
<feature type="compositionally biased region" description="Basic and acidic residues" evidence="1">
    <location>
        <begin position="115"/>
        <end position="125"/>
    </location>
</feature>
<dbReference type="AlphaFoldDB" id="A0A917ICN7"/>
<feature type="transmembrane region" description="Helical" evidence="2">
    <location>
        <begin position="56"/>
        <end position="77"/>
    </location>
</feature>
<evidence type="ECO:0000313" key="3">
    <source>
        <dbReference type="EMBL" id="GGH35039.1"/>
    </source>
</evidence>
<feature type="region of interest" description="Disordered" evidence="1">
    <location>
        <begin position="91"/>
        <end position="125"/>
    </location>
</feature>
<evidence type="ECO:0008006" key="5">
    <source>
        <dbReference type="Google" id="ProtNLM"/>
    </source>
</evidence>
<keyword evidence="4" id="KW-1185">Reference proteome</keyword>
<protein>
    <recommendedName>
        <fullName evidence="5">DUF3099 domain-containing protein</fullName>
    </recommendedName>
</protein>
<organism evidence="3 4">
    <name type="scientific">Microbacterium album</name>
    <dbReference type="NCBI Taxonomy" id="2053191"/>
    <lineage>
        <taxon>Bacteria</taxon>
        <taxon>Bacillati</taxon>
        <taxon>Actinomycetota</taxon>
        <taxon>Actinomycetes</taxon>
        <taxon>Micrococcales</taxon>
        <taxon>Microbacteriaceae</taxon>
        <taxon>Microbacterium</taxon>
    </lineage>
</organism>
<keyword evidence="2" id="KW-0472">Membrane</keyword>
<dbReference type="Proteomes" id="UP000657592">
    <property type="component" value="Unassembled WGS sequence"/>
</dbReference>
<evidence type="ECO:0000256" key="1">
    <source>
        <dbReference type="SAM" id="MobiDB-lite"/>
    </source>
</evidence>
<gene>
    <name evidence="3" type="ORF">GCM10010921_03180</name>
</gene>
<dbReference type="EMBL" id="BMJY01000001">
    <property type="protein sequence ID" value="GGH35039.1"/>
    <property type="molecule type" value="Genomic_DNA"/>
</dbReference>
<dbReference type="RefSeq" id="WP_188754487.1">
    <property type="nucleotide sequence ID" value="NZ_BMJY01000001.1"/>
</dbReference>
<feature type="region of interest" description="Disordered" evidence="1">
    <location>
        <begin position="1"/>
        <end position="20"/>
    </location>
</feature>
<accession>A0A917ICN7</accession>
<sequence>MKTPKKHAPPTQSATSLPLAPEDDAGARVRTYLITMGIRTACLVLMALVIPYGWHTILFAIGAVVLPYFAVVVANAASGKPVVVAQRPEAPAIEAPATRPERDGDAAAPVIRISEAPRREDPGPR</sequence>
<reference evidence="3" key="2">
    <citation type="submission" date="2020-09" db="EMBL/GenBank/DDBJ databases">
        <authorList>
            <person name="Sun Q."/>
            <person name="Zhou Y."/>
        </authorList>
    </citation>
    <scope>NUCLEOTIDE SEQUENCE</scope>
    <source>
        <strain evidence="3">CGMCC 1.15794</strain>
    </source>
</reference>
<dbReference type="InterPro" id="IPR021449">
    <property type="entry name" value="DUF3099"/>
</dbReference>
<dbReference type="Pfam" id="PF11298">
    <property type="entry name" value="DUF3099"/>
    <property type="match status" value="1"/>
</dbReference>
<proteinExistence type="predicted"/>
<name>A0A917ICN7_9MICO</name>